<dbReference type="InterPro" id="IPR029010">
    <property type="entry name" value="ThuA-like"/>
</dbReference>
<dbReference type="InterPro" id="IPR029062">
    <property type="entry name" value="Class_I_gatase-like"/>
</dbReference>
<dbReference type="Pfam" id="PF06283">
    <property type="entry name" value="ThuA"/>
    <property type="match status" value="1"/>
</dbReference>
<protein>
    <recommendedName>
        <fullName evidence="1">ThuA-like domain-containing protein</fullName>
    </recommendedName>
</protein>
<keyword evidence="3" id="KW-1185">Reference proteome</keyword>
<reference evidence="3" key="1">
    <citation type="journal article" date="2019" name="Int. J. Syst. Evol. Microbiol.">
        <title>The Global Catalogue of Microorganisms (GCM) 10K type strain sequencing project: providing services to taxonomists for standard genome sequencing and annotation.</title>
        <authorList>
            <consortium name="The Broad Institute Genomics Platform"/>
            <consortium name="The Broad Institute Genome Sequencing Center for Infectious Disease"/>
            <person name="Wu L."/>
            <person name="Ma J."/>
        </authorList>
    </citation>
    <scope>NUCLEOTIDE SEQUENCE [LARGE SCALE GENOMIC DNA]</scope>
    <source>
        <strain evidence="3">JCM 17924</strain>
    </source>
</reference>
<name>A0ABP8JBV2_9BACT</name>
<evidence type="ECO:0000313" key="3">
    <source>
        <dbReference type="Proteomes" id="UP001500454"/>
    </source>
</evidence>
<accession>A0ABP8JBV2</accession>
<dbReference type="EMBL" id="BAABHA010000010">
    <property type="protein sequence ID" value="GAA4388364.1"/>
    <property type="molecule type" value="Genomic_DNA"/>
</dbReference>
<evidence type="ECO:0000313" key="2">
    <source>
        <dbReference type="EMBL" id="GAA4388364.1"/>
    </source>
</evidence>
<feature type="domain" description="ThuA-like" evidence="1">
    <location>
        <begin position="2"/>
        <end position="191"/>
    </location>
</feature>
<comment type="caution">
    <text evidence="2">The sequence shown here is derived from an EMBL/GenBank/DDBJ whole genome shotgun (WGS) entry which is preliminary data.</text>
</comment>
<evidence type="ECO:0000259" key="1">
    <source>
        <dbReference type="Pfam" id="PF06283"/>
    </source>
</evidence>
<proteinExistence type="predicted"/>
<gene>
    <name evidence="2" type="ORF">GCM10023186_34950</name>
</gene>
<dbReference type="PANTHER" id="PTHR40469:SF2">
    <property type="entry name" value="GALACTOSE-BINDING DOMAIN-LIKE SUPERFAMILY PROTEIN"/>
    <property type="match status" value="1"/>
</dbReference>
<sequence>MAIRQKASANGIQMDTTNNAARFTPDGLQPYAAVVFLSTTGDVLAPQQQSAFERYIRSGRGFVGIHAATDSEYDWPWYNGLVGAYFNDHPAIQQATVRVVDKAHPATAVLPDAWTRTDEWYNFRNLHPGLKVLANLDESTYTGGNMGANHPIAWYHTYDGGRAFYTAGGHTAESFAEPLFMQHVMGGITYAVGN</sequence>
<dbReference type="Proteomes" id="UP001500454">
    <property type="component" value="Unassembled WGS sequence"/>
</dbReference>
<dbReference type="SUPFAM" id="SSF52317">
    <property type="entry name" value="Class I glutamine amidotransferase-like"/>
    <property type="match status" value="1"/>
</dbReference>
<dbReference type="Gene3D" id="3.40.50.880">
    <property type="match status" value="1"/>
</dbReference>
<organism evidence="2 3">
    <name type="scientific">Hymenobacter koreensis</name>
    <dbReference type="NCBI Taxonomy" id="1084523"/>
    <lineage>
        <taxon>Bacteria</taxon>
        <taxon>Pseudomonadati</taxon>
        <taxon>Bacteroidota</taxon>
        <taxon>Cytophagia</taxon>
        <taxon>Cytophagales</taxon>
        <taxon>Hymenobacteraceae</taxon>
        <taxon>Hymenobacter</taxon>
    </lineage>
</organism>
<dbReference type="PANTHER" id="PTHR40469">
    <property type="entry name" value="SECRETED GLYCOSYL HYDROLASE"/>
    <property type="match status" value="1"/>
</dbReference>